<organism evidence="1">
    <name type="scientific">Zea mays</name>
    <name type="common">Maize</name>
    <dbReference type="NCBI Taxonomy" id="4577"/>
    <lineage>
        <taxon>Eukaryota</taxon>
        <taxon>Viridiplantae</taxon>
        <taxon>Streptophyta</taxon>
        <taxon>Embryophyta</taxon>
        <taxon>Tracheophyta</taxon>
        <taxon>Spermatophyta</taxon>
        <taxon>Magnoliopsida</taxon>
        <taxon>Liliopsida</taxon>
        <taxon>Poales</taxon>
        <taxon>Poaceae</taxon>
        <taxon>PACMAD clade</taxon>
        <taxon>Panicoideae</taxon>
        <taxon>Andropogonodae</taxon>
        <taxon>Andropogoneae</taxon>
        <taxon>Tripsacinae</taxon>
        <taxon>Zea</taxon>
    </lineage>
</organism>
<proteinExistence type="evidence at transcript level"/>
<accession>B6TSS4</accession>
<reference evidence="1" key="1">
    <citation type="journal article" date="2009" name="Plant Mol. Biol.">
        <title>Insights into corn genes derived from large-scale cDNA sequencing.</title>
        <authorList>
            <person name="Alexandrov N.N."/>
            <person name="Brover V.V."/>
            <person name="Freidin S."/>
            <person name="Troukhan M.E."/>
            <person name="Tatarinova T.V."/>
            <person name="Zhang H."/>
            <person name="Swaller T.J."/>
            <person name="Lu Y.P."/>
            <person name="Bouck J."/>
            <person name="Flavell R.B."/>
            <person name="Feldmann K.A."/>
        </authorList>
    </citation>
    <scope>NUCLEOTIDE SEQUENCE</scope>
</reference>
<protein>
    <submittedName>
        <fullName evidence="1">Uncharacterized protein</fullName>
    </submittedName>
</protein>
<dbReference type="EMBL" id="EU968039">
    <property type="protein sequence ID" value="ACG40157.1"/>
    <property type="molecule type" value="mRNA"/>
</dbReference>
<dbReference type="AlphaFoldDB" id="B6TSS4"/>
<name>B6TSS4_MAIZE</name>
<sequence length="106" mass="12170">METPVRLCSKKATGVSWTLEFKGRESFVQHVTPYTTPRLIIIWLDKSSRRTNIPWLHALIHQQGTFQPPCAVNHISVASWAAFSPTHHQHHREQLRCCLCGEVQPC</sequence>
<evidence type="ECO:0000313" key="1">
    <source>
        <dbReference type="EMBL" id="ACG40157.1"/>
    </source>
</evidence>